<sequence>MAPAARTARIEVFRPGTFTPMQGDALTYSAADLKAVADAYDPETAPAPIVVGHPATDAPAFGWVRAFEYDATEGRLFAEAGEIDPAFAEAVKAGRYKKVSLSFFRPDHPANPVPGTWYPKHVGFLGGAAPAVPGLRNVQFAIPADEAATFTGEFACRAGDEAAGILRGLRDFLIEKFGLEDADKALPAYRLEWLESISADPGDKPVFAAPDTPAVPPDQKKESAVTRQPDPAFAEREATLTAREEQLKVRERDLAHADNVAFAEGLVSEGRLLPASKDKVVAILDALPAETSVSFAAGEAITPAAAIRQILAEQPKVVSFGALDLPEAGQSDGASFAADGKPVDPAGLELHHKALTFQRANPGTAYMDAVRAVS</sequence>
<feature type="region of interest" description="Disordered" evidence="1">
    <location>
        <begin position="202"/>
        <end position="231"/>
    </location>
</feature>
<accession>A0A844BNV0</accession>
<comment type="caution">
    <text evidence="2">The sequence shown here is derived from an EMBL/GenBank/DDBJ whole genome shotgun (WGS) entry which is preliminary data.</text>
</comment>
<organism evidence="2 3">
    <name type="scientific">Rhodovulum strictum</name>
    <dbReference type="NCBI Taxonomy" id="58314"/>
    <lineage>
        <taxon>Bacteria</taxon>
        <taxon>Pseudomonadati</taxon>
        <taxon>Pseudomonadota</taxon>
        <taxon>Alphaproteobacteria</taxon>
        <taxon>Rhodobacterales</taxon>
        <taxon>Paracoccaceae</taxon>
        <taxon>Rhodovulum</taxon>
    </lineage>
</organism>
<evidence type="ECO:0000313" key="3">
    <source>
        <dbReference type="Proteomes" id="UP000466730"/>
    </source>
</evidence>
<dbReference type="OrthoDB" id="9816412at2"/>
<dbReference type="AlphaFoldDB" id="A0A844BNV0"/>
<reference evidence="2 3" key="1">
    <citation type="submission" date="2019-11" db="EMBL/GenBank/DDBJ databases">
        <title>Draft Whole-Genome sequence of the marine photosynthetic bacterium Rhodovulum strictum DSM 11289.</title>
        <authorList>
            <person name="Kyndt J.A."/>
            <person name="Meyer T.E."/>
        </authorList>
    </citation>
    <scope>NUCLEOTIDE SEQUENCE [LARGE SCALE GENOMIC DNA]</scope>
    <source>
        <strain evidence="2 3">DSM 11289</strain>
    </source>
</reference>
<keyword evidence="3" id="KW-1185">Reference proteome</keyword>
<gene>
    <name evidence="2" type="ORF">GH815_16925</name>
</gene>
<evidence type="ECO:0008006" key="4">
    <source>
        <dbReference type="Google" id="ProtNLM"/>
    </source>
</evidence>
<dbReference type="Proteomes" id="UP000466730">
    <property type="component" value="Unassembled WGS sequence"/>
</dbReference>
<protein>
    <recommendedName>
        <fullName evidence="4">Peptidase</fullName>
    </recommendedName>
</protein>
<dbReference type="EMBL" id="WJPO01000036">
    <property type="protein sequence ID" value="MRH22662.1"/>
    <property type="molecule type" value="Genomic_DNA"/>
</dbReference>
<evidence type="ECO:0000313" key="2">
    <source>
        <dbReference type="EMBL" id="MRH22662.1"/>
    </source>
</evidence>
<name>A0A844BNV0_9RHOB</name>
<dbReference type="RefSeq" id="WP_153749932.1">
    <property type="nucleotide sequence ID" value="NZ_BAAADI010000058.1"/>
</dbReference>
<proteinExistence type="predicted"/>
<evidence type="ECO:0000256" key="1">
    <source>
        <dbReference type="SAM" id="MobiDB-lite"/>
    </source>
</evidence>